<dbReference type="RefSeq" id="WP_141321192.1">
    <property type="nucleotide sequence ID" value="NZ_BJOC01000036.1"/>
</dbReference>
<organism evidence="7 8">
    <name type="scientific">Halomonas halmophila</name>
    <dbReference type="NCBI Taxonomy" id="252"/>
    <lineage>
        <taxon>Bacteria</taxon>
        <taxon>Pseudomonadati</taxon>
        <taxon>Pseudomonadota</taxon>
        <taxon>Gammaproteobacteria</taxon>
        <taxon>Oceanospirillales</taxon>
        <taxon>Halomonadaceae</taxon>
        <taxon>Halomonas</taxon>
    </lineage>
</organism>
<keyword evidence="3" id="KW-0813">Transport</keyword>
<evidence type="ECO:0000256" key="3">
    <source>
        <dbReference type="ARBA" id="ARBA00022448"/>
    </source>
</evidence>
<evidence type="ECO:0000313" key="8">
    <source>
        <dbReference type="Proteomes" id="UP000319812"/>
    </source>
</evidence>
<dbReference type="FunFam" id="3.90.76.10:FF:000001">
    <property type="entry name" value="Oligopeptide ABC transporter substrate-binding protein"/>
    <property type="match status" value="1"/>
</dbReference>
<dbReference type="PANTHER" id="PTHR30290:SF10">
    <property type="entry name" value="PERIPLASMIC OLIGOPEPTIDE-BINDING PROTEIN-RELATED"/>
    <property type="match status" value="1"/>
</dbReference>
<evidence type="ECO:0000259" key="6">
    <source>
        <dbReference type="Pfam" id="PF00496"/>
    </source>
</evidence>
<evidence type="ECO:0000313" key="7">
    <source>
        <dbReference type="EMBL" id="GED23478.1"/>
    </source>
</evidence>
<dbReference type="Pfam" id="PF00496">
    <property type="entry name" value="SBP_bac_5"/>
    <property type="match status" value="1"/>
</dbReference>
<feature type="signal peptide" evidence="5">
    <location>
        <begin position="1"/>
        <end position="28"/>
    </location>
</feature>
<evidence type="ECO:0000256" key="4">
    <source>
        <dbReference type="ARBA" id="ARBA00022729"/>
    </source>
</evidence>
<dbReference type="GO" id="GO:0015833">
    <property type="term" value="P:peptide transport"/>
    <property type="evidence" value="ECO:0007669"/>
    <property type="project" value="TreeGrafter"/>
</dbReference>
<dbReference type="AlphaFoldDB" id="A0A4Y4F8M5"/>
<proteinExistence type="inferred from homology"/>
<dbReference type="InterPro" id="IPR039424">
    <property type="entry name" value="SBP_5"/>
</dbReference>
<dbReference type="PANTHER" id="PTHR30290">
    <property type="entry name" value="PERIPLASMIC BINDING COMPONENT OF ABC TRANSPORTER"/>
    <property type="match status" value="1"/>
</dbReference>
<dbReference type="PIRSF" id="PIRSF002741">
    <property type="entry name" value="MppA"/>
    <property type="match status" value="1"/>
</dbReference>
<dbReference type="GO" id="GO:0043190">
    <property type="term" value="C:ATP-binding cassette (ABC) transporter complex"/>
    <property type="evidence" value="ECO:0007669"/>
    <property type="project" value="InterPro"/>
</dbReference>
<keyword evidence="4 5" id="KW-0732">Signal</keyword>
<gene>
    <name evidence="7" type="ORF">HHA01_24550</name>
</gene>
<comment type="caution">
    <text evidence="7">The sequence shown here is derived from an EMBL/GenBank/DDBJ whole genome shotgun (WGS) entry which is preliminary data.</text>
</comment>
<feature type="chain" id="PRO_5021443035" evidence="5">
    <location>
        <begin position="29"/>
        <end position="534"/>
    </location>
</feature>
<comment type="similarity">
    <text evidence="2">Belongs to the bacterial solute-binding protein 5 family.</text>
</comment>
<dbReference type="GO" id="GO:0030288">
    <property type="term" value="C:outer membrane-bounded periplasmic space"/>
    <property type="evidence" value="ECO:0007669"/>
    <property type="project" value="UniProtKB-ARBA"/>
</dbReference>
<dbReference type="SUPFAM" id="SSF53850">
    <property type="entry name" value="Periplasmic binding protein-like II"/>
    <property type="match status" value="1"/>
</dbReference>
<accession>A0A4Y4F8M5</accession>
<feature type="domain" description="Solute-binding protein family 5" evidence="6">
    <location>
        <begin position="76"/>
        <end position="456"/>
    </location>
</feature>
<dbReference type="InterPro" id="IPR000914">
    <property type="entry name" value="SBP_5_dom"/>
</dbReference>
<dbReference type="GO" id="GO:1904680">
    <property type="term" value="F:peptide transmembrane transporter activity"/>
    <property type="evidence" value="ECO:0007669"/>
    <property type="project" value="TreeGrafter"/>
</dbReference>
<dbReference type="Proteomes" id="UP000319812">
    <property type="component" value="Unassembled WGS sequence"/>
</dbReference>
<evidence type="ECO:0000256" key="1">
    <source>
        <dbReference type="ARBA" id="ARBA00004196"/>
    </source>
</evidence>
<dbReference type="Gene3D" id="3.90.76.10">
    <property type="entry name" value="Dipeptide-binding Protein, Domain 1"/>
    <property type="match status" value="1"/>
</dbReference>
<sequence length="534" mass="59711">MSASPLQRNASGLALGLAMATSTLFASATQAQTLDIGVMGELASFDTSQVAGGVWESQVLMDVYEGLFKLAPDGELLPGMATDYQVSEDGRTYTFQLRDDARWSDGEPVTAEDFVTGWRHLLKPRNASKYAYMLYPVVNAEAVNRGDMPPEKLGVEALDEGRTLRVELEHSTPYFPQLLTHYTAYPLPTHLLEEHGSDWVDLEHIATNGAFTPVEWVSQSRISVEPNSQYYDAEQVSLERVNYHTSEDRNAALSRFRAGELDIVREYASERYQWLKENLPEATRMAPYLGSYYYVFNHRDGHPTSDARVREALSLAIRRKVLAEQLMQGTFEPAHAFVPPGVNHYEGLDEAPTAGKLEARMARARKLLQEAGYGPDNPLQLRLRYNSSEEHKRIAVAIAAMWRPLGVEVDLINAEATVHYQTIAEGDFDVARAGWVADYNDAENFLTLLKSGVGNNYGAYANPAFDALLEKAARTQDADARQALLEEAETLAMQDHAVAPLLYYVSRNLVNPALKGWQNNIEDDHPSRWISFEE</sequence>
<name>A0A4Y4F8M5_9GAMM</name>
<keyword evidence="8" id="KW-1185">Reference proteome</keyword>
<dbReference type="CDD" id="cd08504">
    <property type="entry name" value="PBP2_OppA"/>
    <property type="match status" value="1"/>
</dbReference>
<dbReference type="OrthoDB" id="9801912at2"/>
<evidence type="ECO:0000256" key="2">
    <source>
        <dbReference type="ARBA" id="ARBA00005695"/>
    </source>
</evidence>
<dbReference type="Gene3D" id="3.40.190.10">
    <property type="entry name" value="Periplasmic binding protein-like II"/>
    <property type="match status" value="1"/>
</dbReference>
<protein>
    <submittedName>
        <fullName evidence="7">Peptide ABC transporter substrate-binding protein</fullName>
    </submittedName>
</protein>
<dbReference type="EMBL" id="BJOC01000036">
    <property type="protein sequence ID" value="GED23478.1"/>
    <property type="molecule type" value="Genomic_DNA"/>
</dbReference>
<reference evidence="7 8" key="1">
    <citation type="submission" date="2019-06" db="EMBL/GenBank/DDBJ databases">
        <title>Whole genome shotgun sequence of Halomonas halmophila NBRC 15537.</title>
        <authorList>
            <person name="Hosoyama A."/>
            <person name="Uohara A."/>
            <person name="Ohji S."/>
            <person name="Ichikawa N."/>
        </authorList>
    </citation>
    <scope>NUCLEOTIDE SEQUENCE [LARGE SCALE GENOMIC DNA]</scope>
    <source>
        <strain evidence="7 8">NBRC 15537</strain>
    </source>
</reference>
<evidence type="ECO:0000256" key="5">
    <source>
        <dbReference type="SAM" id="SignalP"/>
    </source>
</evidence>
<dbReference type="InterPro" id="IPR030678">
    <property type="entry name" value="Peptide/Ni-bd"/>
</dbReference>
<dbReference type="Gene3D" id="3.10.105.10">
    <property type="entry name" value="Dipeptide-binding Protein, Domain 3"/>
    <property type="match status" value="1"/>
</dbReference>
<comment type="subcellular location">
    <subcellularLocation>
        <location evidence="1">Cell envelope</location>
    </subcellularLocation>
</comment>